<evidence type="ECO:0000256" key="3">
    <source>
        <dbReference type="ARBA" id="ARBA00022723"/>
    </source>
</evidence>
<dbReference type="PRINTS" id="PR00359">
    <property type="entry name" value="BP450"/>
</dbReference>
<keyword evidence="3" id="KW-0479">Metal-binding</keyword>
<accession>A0A8J3H0Y4</accession>
<dbReference type="GO" id="GO:0016705">
    <property type="term" value="F:oxidoreductase activity, acting on paired donors, with incorporation or reduction of molecular oxygen"/>
    <property type="evidence" value="ECO:0007669"/>
    <property type="project" value="InterPro"/>
</dbReference>
<dbReference type="Proteomes" id="UP000626220">
    <property type="component" value="Unassembled WGS sequence"/>
</dbReference>
<protein>
    <submittedName>
        <fullName evidence="8">Cytochrome P450</fullName>
    </submittedName>
</protein>
<comment type="caution">
    <text evidence="8">The sequence shown here is derived from an EMBL/GenBank/DDBJ whole genome shotgun (WGS) entry which is preliminary data.</text>
</comment>
<keyword evidence="2" id="KW-0349">Heme</keyword>
<dbReference type="InterPro" id="IPR036396">
    <property type="entry name" value="Cyt_P450_sf"/>
</dbReference>
<keyword evidence="5" id="KW-0408">Iron</keyword>
<reference evidence="8" key="2">
    <citation type="submission" date="2020-09" db="EMBL/GenBank/DDBJ databases">
        <authorList>
            <person name="Sun Q."/>
            <person name="Kim S."/>
        </authorList>
    </citation>
    <scope>NUCLEOTIDE SEQUENCE</scope>
    <source>
        <strain evidence="8">KCTC 42650</strain>
    </source>
</reference>
<dbReference type="CDD" id="cd20625">
    <property type="entry name" value="CYP164-like"/>
    <property type="match status" value="1"/>
</dbReference>
<evidence type="ECO:0000313" key="9">
    <source>
        <dbReference type="Proteomes" id="UP000626220"/>
    </source>
</evidence>
<gene>
    <name evidence="8" type="ORF">GCM10017056_36400</name>
</gene>
<evidence type="ECO:0000256" key="2">
    <source>
        <dbReference type="ARBA" id="ARBA00022617"/>
    </source>
</evidence>
<dbReference type="SUPFAM" id="SSF48264">
    <property type="entry name" value="Cytochrome P450"/>
    <property type="match status" value="1"/>
</dbReference>
<organism evidence="8 9">
    <name type="scientific">Seohaeicola zhoushanensis</name>
    <dbReference type="NCBI Taxonomy" id="1569283"/>
    <lineage>
        <taxon>Bacteria</taxon>
        <taxon>Pseudomonadati</taxon>
        <taxon>Pseudomonadota</taxon>
        <taxon>Alphaproteobacteria</taxon>
        <taxon>Rhodobacterales</taxon>
        <taxon>Roseobacteraceae</taxon>
        <taxon>Seohaeicola</taxon>
    </lineage>
</organism>
<name>A0A8J3H0Y4_9RHOB</name>
<evidence type="ECO:0000256" key="5">
    <source>
        <dbReference type="ARBA" id="ARBA00023004"/>
    </source>
</evidence>
<keyword evidence="9" id="KW-1185">Reference proteome</keyword>
<dbReference type="InterPro" id="IPR002397">
    <property type="entry name" value="Cyt_P450_B"/>
</dbReference>
<dbReference type="GO" id="GO:0020037">
    <property type="term" value="F:heme binding"/>
    <property type="evidence" value="ECO:0007669"/>
    <property type="project" value="InterPro"/>
</dbReference>
<dbReference type="AlphaFoldDB" id="A0A8J3H0Y4"/>
<dbReference type="PANTHER" id="PTHR46696">
    <property type="entry name" value="P450, PUTATIVE (EUROFUNG)-RELATED"/>
    <property type="match status" value="1"/>
</dbReference>
<evidence type="ECO:0000313" key="8">
    <source>
        <dbReference type="EMBL" id="GHF61680.1"/>
    </source>
</evidence>
<dbReference type="Pfam" id="PF00067">
    <property type="entry name" value="p450"/>
    <property type="match status" value="1"/>
</dbReference>
<dbReference type="GO" id="GO:0005506">
    <property type="term" value="F:iron ion binding"/>
    <property type="evidence" value="ECO:0007669"/>
    <property type="project" value="InterPro"/>
</dbReference>
<evidence type="ECO:0000256" key="1">
    <source>
        <dbReference type="ARBA" id="ARBA00010617"/>
    </source>
</evidence>
<evidence type="ECO:0000256" key="7">
    <source>
        <dbReference type="ARBA" id="ARBA00043906"/>
    </source>
</evidence>
<evidence type="ECO:0000256" key="4">
    <source>
        <dbReference type="ARBA" id="ARBA00023002"/>
    </source>
</evidence>
<comment type="function">
    <text evidence="7">Cytochromes P450 are a group of heme-thiolate monooxygenases. They oxidize a variety of structurally unrelated compounds, including steroids, fatty acids, and xenobiotics.</text>
</comment>
<comment type="similarity">
    <text evidence="1">Belongs to the cytochrome P450 family.</text>
</comment>
<sequence length="408" mass="45081">MTEITREMALDFTLAAPPQGFVDDPFPWYDALLEHAPVLVQPDGSVFLSRHADLDRIYRDTTLYSSDKKAAFAPKFGAGSPLFEHHTTSLVFSDPPLHTRVRRIMTSALTPRALQRMEPGLVETVDRLLEGLAGQGGTVDLIEDFASAIPIQIIGNLLDVPMEEREPLRDWSLAILGALEPSLTPEQLERGHAAVRDFKAYLEDLIARRRARPGDPETDVLTRLIRGDGADAKLSEIELIQNCIFILNAGHETTTNLIGNGLALLNDWPDQRARLRADPALITPAVEEFLRFRSPNQLGNRETTAEIEIDGMTIPKGTNLHLCIGAANRDPAVFADPARLDIARKPNRHLAFAGGPHVCVGLTLARMEGRIAIARFLDRFPEFRLAEGRVNGGRMRFRGYASLPAELG</sequence>
<keyword evidence="6" id="KW-0503">Monooxygenase</keyword>
<dbReference type="EMBL" id="BNCJ01000012">
    <property type="protein sequence ID" value="GHF61680.1"/>
    <property type="molecule type" value="Genomic_DNA"/>
</dbReference>
<dbReference type="InterPro" id="IPR001128">
    <property type="entry name" value="Cyt_P450"/>
</dbReference>
<dbReference type="PANTHER" id="PTHR46696:SF1">
    <property type="entry name" value="CYTOCHROME P450 YJIB-RELATED"/>
    <property type="match status" value="1"/>
</dbReference>
<keyword evidence="4" id="KW-0560">Oxidoreductase</keyword>
<dbReference type="FunFam" id="1.10.630.10:FF:000018">
    <property type="entry name" value="Cytochrome P450 monooxygenase"/>
    <property type="match status" value="1"/>
</dbReference>
<dbReference type="GO" id="GO:0004497">
    <property type="term" value="F:monooxygenase activity"/>
    <property type="evidence" value="ECO:0007669"/>
    <property type="project" value="UniProtKB-KW"/>
</dbReference>
<proteinExistence type="inferred from homology"/>
<reference evidence="8" key="1">
    <citation type="journal article" date="2014" name="Int. J. Syst. Evol. Microbiol.">
        <title>Complete genome sequence of Corynebacterium casei LMG S-19264T (=DSM 44701T), isolated from a smear-ripened cheese.</title>
        <authorList>
            <consortium name="US DOE Joint Genome Institute (JGI-PGF)"/>
            <person name="Walter F."/>
            <person name="Albersmeier A."/>
            <person name="Kalinowski J."/>
            <person name="Ruckert C."/>
        </authorList>
    </citation>
    <scope>NUCLEOTIDE SEQUENCE</scope>
    <source>
        <strain evidence="8">KCTC 42650</strain>
    </source>
</reference>
<dbReference type="Gene3D" id="1.10.630.10">
    <property type="entry name" value="Cytochrome P450"/>
    <property type="match status" value="1"/>
</dbReference>
<evidence type="ECO:0000256" key="6">
    <source>
        <dbReference type="ARBA" id="ARBA00023033"/>
    </source>
</evidence>